<keyword evidence="2" id="KW-1185">Reference proteome</keyword>
<name>A0ABP3LWD3_9DEIO</name>
<evidence type="ECO:0000313" key="1">
    <source>
        <dbReference type="EMBL" id="GAA0508502.1"/>
    </source>
</evidence>
<gene>
    <name evidence="1" type="ORF">GCM10008937_15420</name>
</gene>
<evidence type="ECO:0000313" key="2">
    <source>
        <dbReference type="Proteomes" id="UP001500191"/>
    </source>
</evidence>
<organism evidence="1 2">
    <name type="scientific">Deinococcus depolymerans</name>
    <dbReference type="NCBI Taxonomy" id="392408"/>
    <lineage>
        <taxon>Bacteria</taxon>
        <taxon>Thermotogati</taxon>
        <taxon>Deinococcota</taxon>
        <taxon>Deinococci</taxon>
        <taxon>Deinococcales</taxon>
        <taxon>Deinococcaceae</taxon>
        <taxon>Deinococcus</taxon>
    </lineage>
</organism>
<proteinExistence type="predicted"/>
<comment type="caution">
    <text evidence="1">The sequence shown here is derived from an EMBL/GenBank/DDBJ whole genome shotgun (WGS) entry which is preliminary data.</text>
</comment>
<reference evidence="2" key="1">
    <citation type="journal article" date="2019" name="Int. J. Syst. Evol. Microbiol.">
        <title>The Global Catalogue of Microorganisms (GCM) 10K type strain sequencing project: providing services to taxonomists for standard genome sequencing and annotation.</title>
        <authorList>
            <consortium name="The Broad Institute Genomics Platform"/>
            <consortium name="The Broad Institute Genome Sequencing Center for Infectious Disease"/>
            <person name="Wu L."/>
            <person name="Ma J."/>
        </authorList>
    </citation>
    <scope>NUCLEOTIDE SEQUENCE [LARGE SCALE GENOMIC DNA]</scope>
    <source>
        <strain evidence="2">JCM 14368</strain>
    </source>
</reference>
<dbReference type="EMBL" id="BAAADB010000012">
    <property type="protein sequence ID" value="GAA0508502.1"/>
    <property type="molecule type" value="Genomic_DNA"/>
</dbReference>
<protein>
    <submittedName>
        <fullName evidence="1">Uncharacterized protein</fullName>
    </submittedName>
</protein>
<dbReference type="Proteomes" id="UP001500191">
    <property type="component" value="Unassembled WGS sequence"/>
</dbReference>
<accession>A0ABP3LWD3</accession>
<sequence>MPRTPYLALPYAPALGQALHHQGREYRVAKVKQRGQRWLVWLTPTPFPAGNEPTHPRR</sequence>